<dbReference type="GO" id="GO:0045010">
    <property type="term" value="P:actin nucleation"/>
    <property type="evidence" value="ECO:0007669"/>
    <property type="project" value="InterPro"/>
</dbReference>
<gene>
    <name evidence="5" type="ORF">CgunFtcFv8_002366</name>
</gene>
<feature type="region of interest" description="Disordered" evidence="3">
    <location>
        <begin position="270"/>
        <end position="304"/>
    </location>
</feature>
<dbReference type="GO" id="GO:0051015">
    <property type="term" value="F:actin filament binding"/>
    <property type="evidence" value="ECO:0007669"/>
    <property type="project" value="TreeGrafter"/>
</dbReference>
<feature type="compositionally biased region" description="Basic and acidic residues" evidence="3">
    <location>
        <begin position="101"/>
        <end position="117"/>
    </location>
</feature>
<dbReference type="Proteomes" id="UP001331515">
    <property type="component" value="Unassembled WGS sequence"/>
</dbReference>
<keyword evidence="6" id="KW-1185">Reference proteome</keyword>
<feature type="coiled-coil region" evidence="2">
    <location>
        <begin position="1227"/>
        <end position="1254"/>
    </location>
</feature>
<comment type="caution">
    <text evidence="5">The sequence shown here is derived from an EMBL/GenBank/DDBJ whole genome shotgun (WGS) entry which is preliminary data.</text>
</comment>
<dbReference type="PRINTS" id="PR00828">
    <property type="entry name" value="FORMIN"/>
</dbReference>
<feature type="compositionally biased region" description="Pro residues" evidence="3">
    <location>
        <begin position="791"/>
        <end position="861"/>
    </location>
</feature>
<evidence type="ECO:0000256" key="2">
    <source>
        <dbReference type="SAM" id="Coils"/>
    </source>
</evidence>
<feature type="compositionally biased region" description="Low complexity" evidence="3">
    <location>
        <begin position="457"/>
        <end position="474"/>
    </location>
</feature>
<feature type="compositionally biased region" description="Basic and acidic residues" evidence="3">
    <location>
        <begin position="220"/>
        <end position="236"/>
    </location>
</feature>
<dbReference type="GO" id="GO:0030866">
    <property type="term" value="P:cortical actin cytoskeleton organization"/>
    <property type="evidence" value="ECO:0007669"/>
    <property type="project" value="TreeGrafter"/>
</dbReference>
<keyword evidence="2" id="KW-0175">Coiled coil</keyword>
<dbReference type="EMBL" id="JAURVH010001530">
    <property type="protein sequence ID" value="KAK5906505.1"/>
    <property type="molecule type" value="Genomic_DNA"/>
</dbReference>
<feature type="domain" description="FH2" evidence="4">
    <location>
        <begin position="900"/>
        <end position="1254"/>
    </location>
</feature>
<evidence type="ECO:0000313" key="5">
    <source>
        <dbReference type="EMBL" id="KAK5906505.1"/>
    </source>
</evidence>
<dbReference type="InterPro" id="IPR042201">
    <property type="entry name" value="FH2_Formin_sf"/>
</dbReference>
<evidence type="ECO:0000259" key="4">
    <source>
        <dbReference type="PROSITE" id="PS51444"/>
    </source>
</evidence>
<sequence>MGNQEAKQKRAAAASGNGSYPSLDEGWKDGGGDTTKKGGKKPHSKHGGKGAGSGGGGGGMHGTGPGKKKNKSESKSSVFSIRKRKGNLKGRGDVCSSVTGSREDVLFSQHEELDTKTPELSADELGQSDTEVEKKKKPEPGEKKEEPKQEVQRKASTAATSPAEDGGPKGGSSGSDTDIYSFHSAADHEDLLADIQLAIRLQYQTQHGEVYPALDAQGPGEKDLSPRGGEGRRESHGGVQCTPPEVIDLTPELELGSDALSFLETGTVSSSVELTEQTPHPSATEAHEGGLERPELNEKGQREREAPLCVATGTKEKHDWVQEPPHTTITMATTGGATVSPVSMTTSGNSFTDLTFDSAETPGERAGGAGEEEMDPGVEVDLSPPPADPPRRRAELRAHVQRRKSSVCFTPLPPKESPTLARHLLRSTHSSASSSPVVKPYPPIFPSYIKTTTRQLSSPGHSPALSPSHSPLSPRRAHHHLHRTVAESPRVRRQRSRSLAGSLSRSADWTEALERRLRSREEGGGFQDIFKGRTLLEKLFLQQQQQQPEEEEEPEEAERLCSRVLAMGLLLPFTDCFREQLEGSPTHLPSTAPATFEHDQLYTWAAVSQPSHSLDSLEGKVPAQLRGPWAPVKPGGDTKTGLKATEAERQAAILAPQQPKESHEEECVLPSAKLKAKQLNVIQQLEQTIEALRTKIAELEQLPPLDTVKPPPSTTDREVGGEEGLLRAVCDAHLQTEAIAAAGRLEAKSVQTSPMEDSFKFKVPCSEPGGADPPPQPPPRQEGFQCLCQLQPPPPPPLPGGAVPPPPLGHIMAPLPPPPPPPPLPGGLMPPPPPPPLPFGSACPPPPPPPPLPGGMAPPPPPLPGGMCAPPPPPGALGSLPPPLPMGLYALGLTQEKPPRKALVEPPRPMKPLYWTRIQLTTKKEVSSSLVWDTIDEPEMDFEEFVDLFSKTAVKEKKQPLSDTITKSKAKQVMKLLNNKRSQAVGILMSSLHLDMKDIQHAILNLDNTVVDLETLQALYENRAQQDELDKIEKHIKSSKDKENAKPLDKPEQFLHQLSLIPNFSSRVFCIIFQSSFHECTSSITRKLDTLQRVCLALQDSETVKKVLSLILAFGNFMNGGNRTRGQADGFTLDILPKLKDVKSSDGTKSLLSYIVAYYLRHFDEDAGRETCVYPLPEPHDLFQSSQMKFEDFQKDLTRLRKDLRACTSEVEKVCKVSDEDNLQPFKDKMEEFLAQAKSELETLEAQLSSTHKL</sequence>
<feature type="coiled-coil region" evidence="2">
    <location>
        <begin position="675"/>
        <end position="702"/>
    </location>
</feature>
<feature type="region of interest" description="Disordered" evidence="3">
    <location>
        <begin position="211"/>
        <end position="244"/>
    </location>
</feature>
<feature type="compositionally biased region" description="Basic and acidic residues" evidence="3">
    <location>
        <begin position="131"/>
        <end position="153"/>
    </location>
</feature>
<feature type="compositionally biased region" description="Basic and acidic residues" evidence="3">
    <location>
        <begin position="285"/>
        <end position="304"/>
    </location>
</feature>
<dbReference type="SMART" id="SM00498">
    <property type="entry name" value="FH2"/>
    <property type="match status" value="1"/>
</dbReference>
<dbReference type="AlphaFoldDB" id="A0AAN8CMF7"/>
<dbReference type="Gene3D" id="1.20.58.2220">
    <property type="entry name" value="Formin, FH2 domain"/>
    <property type="match status" value="1"/>
</dbReference>
<dbReference type="SUPFAM" id="SSF101447">
    <property type="entry name" value="Formin homology 2 domain (FH2 domain)"/>
    <property type="match status" value="1"/>
</dbReference>
<dbReference type="PANTHER" id="PTHR45920">
    <property type="entry name" value="FORMIN HOMOLOGY 2 DOMAIN CONTAINING, ISOFORM I"/>
    <property type="match status" value="1"/>
</dbReference>
<dbReference type="Pfam" id="PF02181">
    <property type="entry name" value="FH2"/>
    <property type="match status" value="1"/>
</dbReference>
<dbReference type="InterPro" id="IPR001265">
    <property type="entry name" value="Formin_Cappuccino_subfam"/>
</dbReference>
<dbReference type="PROSITE" id="PS51444">
    <property type="entry name" value="FH2"/>
    <property type="match status" value="1"/>
</dbReference>
<feature type="region of interest" description="Disordered" evidence="3">
    <location>
        <begin position="354"/>
        <end position="393"/>
    </location>
</feature>
<evidence type="ECO:0000313" key="6">
    <source>
        <dbReference type="Proteomes" id="UP001331515"/>
    </source>
</evidence>
<name>A0AAN8CMF7_CHAGU</name>
<feature type="compositionally biased region" description="Basic residues" evidence="3">
    <location>
        <begin position="37"/>
        <end position="48"/>
    </location>
</feature>
<feature type="region of interest" description="Disordered" evidence="3">
    <location>
        <begin position="453"/>
        <end position="505"/>
    </location>
</feature>
<dbReference type="InterPro" id="IPR015425">
    <property type="entry name" value="FH2_Formin"/>
</dbReference>
<feature type="region of interest" description="Disordered" evidence="3">
    <location>
        <begin position="759"/>
        <end position="861"/>
    </location>
</feature>
<dbReference type="GO" id="GO:0008017">
    <property type="term" value="F:microtubule binding"/>
    <property type="evidence" value="ECO:0007669"/>
    <property type="project" value="InterPro"/>
</dbReference>
<reference evidence="5 6" key="1">
    <citation type="journal article" date="2023" name="Mol. Biol. Evol.">
        <title>Genomics of Secondarily Temperate Adaptation in the Only Non-Antarctic Icefish.</title>
        <authorList>
            <person name="Rivera-Colon A.G."/>
            <person name="Rayamajhi N."/>
            <person name="Minhas B.F."/>
            <person name="Madrigal G."/>
            <person name="Bilyk K.T."/>
            <person name="Yoon V."/>
            <person name="Hune M."/>
            <person name="Gregory S."/>
            <person name="Cheng C.H.C."/>
            <person name="Catchen J.M."/>
        </authorList>
    </citation>
    <scope>NUCLEOTIDE SEQUENCE [LARGE SCALE GENOMIC DNA]</scope>
    <source>
        <tissue evidence="5">White muscle</tissue>
    </source>
</reference>
<dbReference type="GO" id="GO:0005737">
    <property type="term" value="C:cytoplasm"/>
    <property type="evidence" value="ECO:0007669"/>
    <property type="project" value="UniProtKB-ARBA"/>
</dbReference>
<feature type="compositionally biased region" description="Pro residues" evidence="3">
    <location>
        <begin position="771"/>
        <end position="780"/>
    </location>
</feature>
<accession>A0AAN8CMF7</accession>
<dbReference type="PANTHER" id="PTHR45920:SF7">
    <property type="entry name" value="FORMIN-G"/>
    <property type="match status" value="1"/>
</dbReference>
<feature type="compositionally biased region" description="Gly residues" evidence="3">
    <location>
        <begin position="49"/>
        <end position="65"/>
    </location>
</feature>
<feature type="compositionally biased region" description="Polar residues" evidence="3">
    <location>
        <begin position="270"/>
        <end position="281"/>
    </location>
</feature>
<proteinExistence type="inferred from homology"/>
<feature type="region of interest" description="Disordered" evidence="3">
    <location>
        <begin position="1"/>
        <end position="181"/>
    </location>
</feature>
<protein>
    <recommendedName>
        <fullName evidence="4">FH2 domain-containing protein</fullName>
    </recommendedName>
</protein>
<dbReference type="GO" id="GO:0005884">
    <property type="term" value="C:actin filament"/>
    <property type="evidence" value="ECO:0007669"/>
    <property type="project" value="InterPro"/>
</dbReference>
<evidence type="ECO:0000256" key="3">
    <source>
        <dbReference type="SAM" id="MobiDB-lite"/>
    </source>
</evidence>
<feature type="compositionally biased region" description="Basic and acidic residues" evidence="3">
    <location>
        <begin position="25"/>
        <end position="36"/>
    </location>
</feature>
<organism evidence="5 6">
    <name type="scientific">Champsocephalus gunnari</name>
    <name type="common">Mackerel icefish</name>
    <dbReference type="NCBI Taxonomy" id="52237"/>
    <lineage>
        <taxon>Eukaryota</taxon>
        <taxon>Metazoa</taxon>
        <taxon>Chordata</taxon>
        <taxon>Craniata</taxon>
        <taxon>Vertebrata</taxon>
        <taxon>Euteleostomi</taxon>
        <taxon>Actinopterygii</taxon>
        <taxon>Neopterygii</taxon>
        <taxon>Teleostei</taxon>
        <taxon>Neoteleostei</taxon>
        <taxon>Acanthomorphata</taxon>
        <taxon>Eupercaria</taxon>
        <taxon>Perciformes</taxon>
        <taxon>Notothenioidei</taxon>
        <taxon>Channichthyidae</taxon>
        <taxon>Champsocephalus</taxon>
    </lineage>
</organism>
<evidence type="ECO:0000256" key="1">
    <source>
        <dbReference type="ARBA" id="ARBA00005271"/>
    </source>
</evidence>
<comment type="similarity">
    <text evidence="1">Belongs to the formin homology family. Cappuccino subfamily.</text>
</comment>